<dbReference type="InterPro" id="IPR006680">
    <property type="entry name" value="Amidohydro-rel"/>
</dbReference>
<evidence type="ECO:0000256" key="3">
    <source>
        <dbReference type="SAM" id="SignalP"/>
    </source>
</evidence>
<dbReference type="AlphaFoldDB" id="A0A432W105"/>
<dbReference type="Pfam" id="PF01979">
    <property type="entry name" value="Amidohydro_1"/>
    <property type="match status" value="2"/>
</dbReference>
<feature type="compositionally biased region" description="Polar residues" evidence="2">
    <location>
        <begin position="123"/>
        <end position="135"/>
    </location>
</feature>
<dbReference type="PANTHER" id="PTHR43135">
    <property type="entry name" value="ALPHA-D-RIBOSE 1-METHYLPHOSPHONATE 5-TRIPHOSPHATE DIPHOSPHATASE"/>
    <property type="match status" value="1"/>
</dbReference>
<feature type="chain" id="PRO_5019474650" evidence="3">
    <location>
        <begin position="29"/>
        <end position="1051"/>
    </location>
</feature>
<keyword evidence="6" id="KW-1185">Reference proteome</keyword>
<organism evidence="5 6">
    <name type="scientific">Aliidiomarina iranensis</name>
    <dbReference type="NCBI Taxonomy" id="1434071"/>
    <lineage>
        <taxon>Bacteria</taxon>
        <taxon>Pseudomonadati</taxon>
        <taxon>Pseudomonadota</taxon>
        <taxon>Gammaproteobacteria</taxon>
        <taxon>Alteromonadales</taxon>
        <taxon>Idiomarinaceae</taxon>
        <taxon>Aliidiomarina</taxon>
    </lineage>
</organism>
<keyword evidence="5" id="KW-0378">Hydrolase</keyword>
<feature type="coiled-coil region" evidence="1">
    <location>
        <begin position="765"/>
        <end position="792"/>
    </location>
</feature>
<dbReference type="OrthoDB" id="9766983at2"/>
<dbReference type="PANTHER" id="PTHR43135:SF3">
    <property type="entry name" value="ALPHA-D-RIBOSE 1-METHYLPHOSPHONATE 5-TRIPHOSPHATE DIPHOSPHATASE"/>
    <property type="match status" value="1"/>
</dbReference>
<dbReference type="InterPro" id="IPR011059">
    <property type="entry name" value="Metal-dep_hydrolase_composite"/>
</dbReference>
<feature type="domain" description="Amidohydrolase-related" evidence="4">
    <location>
        <begin position="349"/>
        <end position="437"/>
    </location>
</feature>
<dbReference type="GO" id="GO:0016810">
    <property type="term" value="F:hydrolase activity, acting on carbon-nitrogen (but not peptide) bonds"/>
    <property type="evidence" value="ECO:0007669"/>
    <property type="project" value="InterPro"/>
</dbReference>
<dbReference type="EMBL" id="PIPJ01000002">
    <property type="protein sequence ID" value="RUO22658.1"/>
    <property type="molecule type" value="Genomic_DNA"/>
</dbReference>
<dbReference type="Gene3D" id="3.20.20.140">
    <property type="entry name" value="Metal-dependent hydrolases"/>
    <property type="match status" value="2"/>
</dbReference>
<dbReference type="InterPro" id="IPR051781">
    <property type="entry name" value="Metallo-dep_Hydrolase"/>
</dbReference>
<dbReference type="CDD" id="cd01309">
    <property type="entry name" value="Met_dep_hydrolase_C"/>
    <property type="match status" value="1"/>
</dbReference>
<evidence type="ECO:0000259" key="4">
    <source>
        <dbReference type="Pfam" id="PF01979"/>
    </source>
</evidence>
<name>A0A432W105_9GAMM</name>
<keyword evidence="3" id="KW-0732">Signal</keyword>
<protein>
    <submittedName>
        <fullName evidence="5">Amidohydrolase</fullName>
    </submittedName>
</protein>
<dbReference type="SUPFAM" id="SSF51338">
    <property type="entry name" value="Composite domain of metallo-dependent hydrolases"/>
    <property type="match status" value="2"/>
</dbReference>
<feature type="domain" description="Amidohydrolase-related" evidence="4">
    <location>
        <begin position="886"/>
        <end position="970"/>
    </location>
</feature>
<evidence type="ECO:0000256" key="1">
    <source>
        <dbReference type="SAM" id="Coils"/>
    </source>
</evidence>
<feature type="region of interest" description="Disordered" evidence="2">
    <location>
        <begin position="114"/>
        <end position="135"/>
    </location>
</feature>
<dbReference type="Gene3D" id="2.30.40.10">
    <property type="entry name" value="Urease, subunit C, domain 1"/>
    <property type="match status" value="1"/>
</dbReference>
<dbReference type="InterPro" id="IPR032466">
    <property type="entry name" value="Metal_Hydrolase"/>
</dbReference>
<keyword evidence="1" id="KW-0175">Coiled coil</keyword>
<dbReference type="Proteomes" id="UP000288395">
    <property type="component" value="Unassembled WGS sequence"/>
</dbReference>
<proteinExistence type="predicted"/>
<sequence>MKQLPIKRTAVLVGSGLLAAGLSWSSVADQTTPVQGLYQHNPNLIAFTNATLVTEPGERLENATLVMENGIIRSIERNNRAPQGARVIDASGYTLYPGFIDPYSNYGVAEPGSAAPRGRSGTPIYSNERQGGNASNSAIHAEKNWVDTFQPNADQAKNYVAQGFTTVQSARLDGIFQGQATTVSLANTIANDAIYLANGQHFGSFDKGSSTQQYPASLMGSIALVRQTLSDSRWYAEAAGLQASNGQVEFNAALAALAELSNRGLVFHADNEQNLLRAHQVLNSFEVPVTYVGSGFEYARMDDIKATNARLIIPLNFPAAPQLSEQYSELDVSLADLRHWERAPSNPAALAEADVAFAFTLHGMEKAADFWPNLRKAVAHGLSSERALAALTTVPAEIAGVANQSGKLAPGFRGDLVVSRGDLFADGEIVSVWLQGEETKLQSMHPVDFKGEWQLQAMGTEFTLNVSGNGALQGKLSIGFSDEAGDNDTSVKVANLNQADEQLRFTANLNDLGMPGVFRFALTQSSLNSLQGSVVDANGQTHPLMAQASSAASAENEEASAASANAQAEPLISRVTYPNVAFGQERLPEQQNLHIRNATVWTADDQGVLENADIIVRNGIIRRVGQDLSTPRGYQVIDATGLHVTPGIIDEHSHIAISQGVNEGTEAITSEVRIGDVVNPDDIHIYRSLAGGATVAHLLHGSANPIGGQGQTIKLRWGENAEGLKFRETPPTIKFALGENVKQSNWGGANTIRYPQTRMGVAQIMQDAFQQAREYEQAKRDYENLSRAERRRTAPPRTDYRLEAILQVINSERYTHVHSYVASEVLALMDVVEQQGFKIHTFTHILEGYKVAKEIAEHGAGASSFADWWAFKIEAFDAIPQNMCLMMEQGVLTSINSDSNDLQRRLNTEAAKSVRYCGMSEADALKMITLYPAMQLEIDEYVGSITEGKHADLVFWNAHPLSAYAQVQQTWIEGRKYFDREADLQAREAVNAERQALIQKVLGAGEEAYRGASNGYRQQQPTWHCEDNHDVWLDWFGDHHHGHSHELGGTE</sequence>
<evidence type="ECO:0000256" key="2">
    <source>
        <dbReference type="SAM" id="MobiDB-lite"/>
    </source>
</evidence>
<reference evidence="6" key="1">
    <citation type="journal article" date="2018" name="Front. Microbiol.">
        <title>Genome-Based Analysis Reveals the Taxonomy and Diversity of the Family Idiomarinaceae.</title>
        <authorList>
            <person name="Liu Y."/>
            <person name="Lai Q."/>
            <person name="Shao Z."/>
        </authorList>
    </citation>
    <scope>NUCLEOTIDE SEQUENCE [LARGE SCALE GENOMIC DNA]</scope>
    <source>
        <strain evidence="6">GBPy7</strain>
    </source>
</reference>
<gene>
    <name evidence="5" type="ORF">CWE08_05700</name>
</gene>
<dbReference type="SUPFAM" id="SSF51556">
    <property type="entry name" value="Metallo-dependent hydrolases"/>
    <property type="match status" value="2"/>
</dbReference>
<evidence type="ECO:0000313" key="6">
    <source>
        <dbReference type="Proteomes" id="UP000288395"/>
    </source>
</evidence>
<comment type="caution">
    <text evidence="5">The sequence shown here is derived from an EMBL/GenBank/DDBJ whole genome shotgun (WGS) entry which is preliminary data.</text>
</comment>
<evidence type="ECO:0000313" key="5">
    <source>
        <dbReference type="EMBL" id="RUO22658.1"/>
    </source>
</evidence>
<dbReference type="RefSeq" id="WP_126766505.1">
    <property type="nucleotide sequence ID" value="NZ_PIPJ01000002.1"/>
</dbReference>
<feature type="signal peptide" evidence="3">
    <location>
        <begin position="1"/>
        <end position="28"/>
    </location>
</feature>
<accession>A0A432W105</accession>